<dbReference type="Pfam" id="PF20684">
    <property type="entry name" value="Fung_rhodopsin"/>
    <property type="match status" value="1"/>
</dbReference>
<feature type="non-terminal residue" evidence="8">
    <location>
        <position position="271"/>
    </location>
</feature>
<dbReference type="PANTHER" id="PTHR33048">
    <property type="entry name" value="PTH11-LIKE INTEGRAL MEMBRANE PROTEIN (AFU_ORTHOLOGUE AFUA_5G11245)"/>
    <property type="match status" value="1"/>
</dbReference>
<feature type="transmembrane region" description="Helical" evidence="6">
    <location>
        <begin position="39"/>
        <end position="62"/>
    </location>
</feature>
<organism evidence="8 9">
    <name type="scientific">Coniella lustricola</name>
    <dbReference type="NCBI Taxonomy" id="2025994"/>
    <lineage>
        <taxon>Eukaryota</taxon>
        <taxon>Fungi</taxon>
        <taxon>Dikarya</taxon>
        <taxon>Ascomycota</taxon>
        <taxon>Pezizomycotina</taxon>
        <taxon>Sordariomycetes</taxon>
        <taxon>Sordariomycetidae</taxon>
        <taxon>Diaporthales</taxon>
        <taxon>Schizoparmaceae</taxon>
        <taxon>Coniella</taxon>
    </lineage>
</organism>
<evidence type="ECO:0000256" key="5">
    <source>
        <dbReference type="ARBA" id="ARBA00038359"/>
    </source>
</evidence>
<protein>
    <recommendedName>
        <fullName evidence="7">Rhodopsin domain-containing protein</fullName>
    </recommendedName>
</protein>
<keyword evidence="9" id="KW-1185">Reference proteome</keyword>
<keyword evidence="3 6" id="KW-1133">Transmembrane helix</keyword>
<name>A0A2T2ZUL1_9PEZI</name>
<feature type="transmembrane region" description="Helical" evidence="6">
    <location>
        <begin position="165"/>
        <end position="189"/>
    </location>
</feature>
<sequence>APLMLAVLWTFQLIAFALVGLRLYARLLVVQTYGWDDHCFNAAVALLCIYNILLSVAAPLGVGKTQTGAFTISANANETTALLLVNIAQSLVDLMAILVKASIALFLLRIVASERAHKIAVLVPVVVMSVVVMVALLCLWFSCTPISYSWDLSIPGGTCNGEEQFVVALVAGLLIVVVEVFYASFPWFLVRKLQMPRKEKILVGSCMSFGYISALCSIYRLLTLLSLAYSSNEDYFYTIVDLLIWHAADITTQLLSIGATVCRPLYKDWLN</sequence>
<evidence type="ECO:0000313" key="8">
    <source>
        <dbReference type="EMBL" id="PSR77175.1"/>
    </source>
</evidence>
<reference evidence="8 9" key="1">
    <citation type="journal article" date="2018" name="Mycol. Prog.">
        <title>Coniella lustricola, a new species from submerged detritus.</title>
        <authorList>
            <person name="Raudabaugh D.B."/>
            <person name="Iturriaga T."/>
            <person name="Carver A."/>
            <person name="Mondo S."/>
            <person name="Pangilinan J."/>
            <person name="Lipzen A."/>
            <person name="He G."/>
            <person name="Amirebrahimi M."/>
            <person name="Grigoriev I.V."/>
            <person name="Miller A.N."/>
        </authorList>
    </citation>
    <scope>NUCLEOTIDE SEQUENCE [LARGE SCALE GENOMIC DNA]</scope>
    <source>
        <strain evidence="8 9">B22-T-1</strain>
    </source>
</reference>
<evidence type="ECO:0000256" key="1">
    <source>
        <dbReference type="ARBA" id="ARBA00004141"/>
    </source>
</evidence>
<dbReference type="Proteomes" id="UP000241462">
    <property type="component" value="Unassembled WGS sequence"/>
</dbReference>
<evidence type="ECO:0000313" key="9">
    <source>
        <dbReference type="Proteomes" id="UP000241462"/>
    </source>
</evidence>
<dbReference type="InterPro" id="IPR049326">
    <property type="entry name" value="Rhodopsin_dom_fungi"/>
</dbReference>
<feature type="transmembrane region" description="Helical" evidence="6">
    <location>
        <begin position="6"/>
        <end position="27"/>
    </location>
</feature>
<keyword evidence="4 6" id="KW-0472">Membrane</keyword>
<comment type="subcellular location">
    <subcellularLocation>
        <location evidence="1">Membrane</location>
        <topology evidence="1">Multi-pass membrane protein</topology>
    </subcellularLocation>
</comment>
<dbReference type="InParanoid" id="A0A2T2ZUL1"/>
<comment type="similarity">
    <text evidence="5">Belongs to the SAT4 family.</text>
</comment>
<feature type="non-terminal residue" evidence="8">
    <location>
        <position position="1"/>
    </location>
</feature>
<evidence type="ECO:0000256" key="4">
    <source>
        <dbReference type="ARBA" id="ARBA00023136"/>
    </source>
</evidence>
<dbReference type="AlphaFoldDB" id="A0A2T2ZUL1"/>
<feature type="transmembrane region" description="Helical" evidence="6">
    <location>
        <begin position="201"/>
        <end position="222"/>
    </location>
</feature>
<gene>
    <name evidence="8" type="ORF">BD289DRAFT_356078</name>
</gene>
<feature type="transmembrane region" description="Helical" evidence="6">
    <location>
        <begin position="82"/>
        <end position="107"/>
    </location>
</feature>
<dbReference type="EMBL" id="KZ678670">
    <property type="protein sequence ID" value="PSR77175.1"/>
    <property type="molecule type" value="Genomic_DNA"/>
</dbReference>
<evidence type="ECO:0000256" key="3">
    <source>
        <dbReference type="ARBA" id="ARBA00022989"/>
    </source>
</evidence>
<evidence type="ECO:0000256" key="2">
    <source>
        <dbReference type="ARBA" id="ARBA00022692"/>
    </source>
</evidence>
<feature type="transmembrane region" description="Helical" evidence="6">
    <location>
        <begin position="119"/>
        <end position="142"/>
    </location>
</feature>
<dbReference type="GO" id="GO:0016020">
    <property type="term" value="C:membrane"/>
    <property type="evidence" value="ECO:0007669"/>
    <property type="project" value="UniProtKB-SubCell"/>
</dbReference>
<feature type="transmembrane region" description="Helical" evidence="6">
    <location>
        <begin position="242"/>
        <end position="266"/>
    </location>
</feature>
<feature type="domain" description="Rhodopsin" evidence="7">
    <location>
        <begin position="21"/>
        <end position="267"/>
    </location>
</feature>
<keyword evidence="2 6" id="KW-0812">Transmembrane</keyword>
<evidence type="ECO:0000259" key="7">
    <source>
        <dbReference type="Pfam" id="PF20684"/>
    </source>
</evidence>
<evidence type="ECO:0000256" key="6">
    <source>
        <dbReference type="SAM" id="Phobius"/>
    </source>
</evidence>
<dbReference type="OrthoDB" id="3923077at2759"/>
<proteinExistence type="inferred from homology"/>
<dbReference type="PANTHER" id="PTHR33048:SF93">
    <property type="entry name" value="INTEGRAL MEMBRANE PROTEIN"/>
    <property type="match status" value="1"/>
</dbReference>
<accession>A0A2T2ZUL1</accession>
<dbReference type="InterPro" id="IPR052337">
    <property type="entry name" value="SAT4-like"/>
</dbReference>